<feature type="chain" id="PRO_5012180970" description="T. brucei spp.-specific protein" evidence="2">
    <location>
        <begin position="16"/>
        <end position="145"/>
    </location>
</feature>
<evidence type="ECO:0000256" key="2">
    <source>
        <dbReference type="SAM" id="SignalP"/>
    </source>
</evidence>
<keyword evidence="1" id="KW-1133">Transmembrane helix</keyword>
<dbReference type="EMBL" id="FN554971">
    <property type="protein sequence ID" value="CBH13270.1"/>
    <property type="molecule type" value="Genomic_DNA"/>
</dbReference>
<evidence type="ECO:0008006" key="5">
    <source>
        <dbReference type="Google" id="ProtNLM"/>
    </source>
</evidence>
<evidence type="ECO:0000313" key="3">
    <source>
        <dbReference type="EMBL" id="CBH13270.1"/>
    </source>
</evidence>
<keyword evidence="1" id="KW-0472">Membrane</keyword>
<proteinExistence type="predicted"/>
<feature type="signal peptide" evidence="2">
    <location>
        <begin position="1"/>
        <end position="15"/>
    </location>
</feature>
<name>C9ZV32_TRYB9</name>
<gene>
    <name evidence="3" type="ORF">TbgDal_VIII2180</name>
</gene>
<keyword evidence="1" id="KW-0812">Transmembrane</keyword>
<dbReference type="GeneID" id="23863389"/>
<accession>C9ZV32</accession>
<evidence type="ECO:0000313" key="4">
    <source>
        <dbReference type="Proteomes" id="UP000002316"/>
    </source>
</evidence>
<organism evidence="3 4">
    <name type="scientific">Trypanosoma brucei gambiense (strain MHOM/CI/86/DAL972)</name>
    <dbReference type="NCBI Taxonomy" id="679716"/>
    <lineage>
        <taxon>Eukaryota</taxon>
        <taxon>Discoba</taxon>
        <taxon>Euglenozoa</taxon>
        <taxon>Kinetoplastea</taxon>
        <taxon>Metakinetoplastina</taxon>
        <taxon>Trypanosomatida</taxon>
        <taxon>Trypanosomatidae</taxon>
        <taxon>Trypanosoma</taxon>
    </lineage>
</organism>
<sequence>MAFFVLFCLVVPVYSLPLKRLYLTRNMWHRADFRFISEATPSLRTSCLTTTARPVIIAPSMLCVFFFFSTAACVCVCVRLRRCPCWKLVLVCNRALLTPSPDTKGRKFVLLFNQPLSRANLNLHPPTSGPFMWTTAAAWALAANM</sequence>
<dbReference type="RefSeq" id="XP_011775547.1">
    <property type="nucleotide sequence ID" value="XM_011777245.1"/>
</dbReference>
<keyword evidence="2" id="KW-0732">Signal</keyword>
<feature type="transmembrane region" description="Helical" evidence="1">
    <location>
        <begin position="56"/>
        <end position="78"/>
    </location>
</feature>
<protein>
    <recommendedName>
        <fullName evidence="5">T. brucei spp.-specific protein</fullName>
    </recommendedName>
</protein>
<dbReference type="AlphaFoldDB" id="C9ZV32"/>
<dbReference type="KEGG" id="tbg:TbgDal_VIII2180"/>
<reference evidence="4" key="1">
    <citation type="journal article" date="2010" name="PLoS Negl. Trop. Dis.">
        <title>The genome sequence of Trypanosoma brucei gambiense, causative agent of chronic human african trypanosomiasis.</title>
        <authorList>
            <person name="Jackson A.P."/>
            <person name="Sanders M."/>
            <person name="Berry A."/>
            <person name="McQuillan J."/>
            <person name="Aslett M.A."/>
            <person name="Quail M.A."/>
            <person name="Chukualim B."/>
            <person name="Capewell P."/>
            <person name="MacLeod A."/>
            <person name="Melville S.E."/>
            <person name="Gibson W."/>
            <person name="Barry J.D."/>
            <person name="Berriman M."/>
            <person name="Hertz-Fowler C."/>
        </authorList>
    </citation>
    <scope>NUCLEOTIDE SEQUENCE [LARGE SCALE GENOMIC DNA]</scope>
    <source>
        <strain evidence="4">MHOM/CI/86/DAL972</strain>
    </source>
</reference>
<evidence type="ECO:0000256" key="1">
    <source>
        <dbReference type="SAM" id="Phobius"/>
    </source>
</evidence>
<dbReference type="Proteomes" id="UP000002316">
    <property type="component" value="Chromosome 8"/>
</dbReference>